<dbReference type="Gene3D" id="3.30.460.10">
    <property type="entry name" value="Beta Polymerase, domain 2"/>
    <property type="match status" value="1"/>
</dbReference>
<dbReference type="Proteomes" id="UP000317940">
    <property type="component" value="Unassembled WGS sequence"/>
</dbReference>
<evidence type="ECO:0008006" key="3">
    <source>
        <dbReference type="Google" id="ProtNLM"/>
    </source>
</evidence>
<evidence type="ECO:0000313" key="1">
    <source>
        <dbReference type="EMBL" id="TWF71541.1"/>
    </source>
</evidence>
<protein>
    <recommendedName>
        <fullName evidence="3">Nucleotidyltransferase-like protein</fullName>
    </recommendedName>
</protein>
<accession>A0A561S9K0</accession>
<proteinExistence type="predicted"/>
<keyword evidence="2" id="KW-1185">Reference proteome</keyword>
<dbReference type="SUPFAM" id="SSF81301">
    <property type="entry name" value="Nucleotidyltransferase"/>
    <property type="match status" value="1"/>
</dbReference>
<reference evidence="1 2" key="1">
    <citation type="submission" date="2019-06" db="EMBL/GenBank/DDBJ databases">
        <title>Sequencing the genomes of 1000 actinobacteria strains.</title>
        <authorList>
            <person name="Klenk H.-P."/>
        </authorList>
    </citation>
    <scope>NUCLEOTIDE SEQUENCE [LARGE SCALE GENOMIC DNA]</scope>
    <source>
        <strain evidence="1 2">DSM 44826</strain>
    </source>
</reference>
<evidence type="ECO:0000313" key="2">
    <source>
        <dbReference type="Proteomes" id="UP000317940"/>
    </source>
</evidence>
<organism evidence="1 2">
    <name type="scientific">Kitasatospora viridis</name>
    <dbReference type="NCBI Taxonomy" id="281105"/>
    <lineage>
        <taxon>Bacteria</taxon>
        <taxon>Bacillati</taxon>
        <taxon>Actinomycetota</taxon>
        <taxon>Actinomycetes</taxon>
        <taxon>Kitasatosporales</taxon>
        <taxon>Streptomycetaceae</taxon>
        <taxon>Kitasatospora</taxon>
    </lineage>
</organism>
<sequence length="248" mass="26033">MDQDLTAQAHRLVAEYFPDALAALLAGSAAAGRASASSDLDLAVLVAPGGETYRETVRFEGRPAELFVHTEPGLAELFAFDAASRRAVLQHMYADGVLLLDRAGAGARARARAAAELRQGPPVLGPQAVEAKRYALTDLLADLPDAREPIERLAVAGAVLDTAADLLCDHRRAWTGSGKWLPRRLLAADPQLGAALLEGHRRLCETHSPTPLADAATAVLDLVGGPLCAGYRRTWSGTGGPAHSAPRG</sequence>
<dbReference type="OrthoDB" id="43980at2"/>
<dbReference type="AlphaFoldDB" id="A0A561S9K0"/>
<gene>
    <name evidence="1" type="ORF">FHX73_19171</name>
</gene>
<name>A0A561S9K0_9ACTN</name>
<dbReference type="EMBL" id="VIWT01000009">
    <property type="protein sequence ID" value="TWF71541.1"/>
    <property type="molecule type" value="Genomic_DNA"/>
</dbReference>
<dbReference type="InterPro" id="IPR043519">
    <property type="entry name" value="NT_sf"/>
</dbReference>
<dbReference type="RefSeq" id="WP_145911745.1">
    <property type="nucleotide sequence ID" value="NZ_BAAAMZ010000023.1"/>
</dbReference>
<comment type="caution">
    <text evidence="1">The sequence shown here is derived from an EMBL/GenBank/DDBJ whole genome shotgun (WGS) entry which is preliminary data.</text>
</comment>